<evidence type="ECO:0000256" key="5">
    <source>
        <dbReference type="ARBA" id="ARBA00023004"/>
    </source>
</evidence>
<dbReference type="PANTHER" id="PTHR30468">
    <property type="entry name" value="ALPHA-KETOGLUTARATE-DEPENDENT SULFONATE DIOXYGENASE"/>
    <property type="match status" value="1"/>
</dbReference>
<evidence type="ECO:0000313" key="8">
    <source>
        <dbReference type="Proteomes" id="UP001062901"/>
    </source>
</evidence>
<evidence type="ECO:0000256" key="4">
    <source>
        <dbReference type="ARBA" id="ARBA00023002"/>
    </source>
</evidence>
<keyword evidence="2" id="KW-0479">Metal-binding</keyword>
<keyword evidence="4" id="KW-0560">Oxidoreductase</keyword>
<comment type="similarity">
    <text evidence="1">Belongs to the TfdA dioxygenase family.</text>
</comment>
<organism evidence="7 8">
    <name type="scientific">Saccharibacter floricola DSM 15669</name>
    <dbReference type="NCBI Taxonomy" id="1123227"/>
    <lineage>
        <taxon>Bacteria</taxon>
        <taxon>Pseudomonadati</taxon>
        <taxon>Pseudomonadota</taxon>
        <taxon>Alphaproteobacteria</taxon>
        <taxon>Acetobacterales</taxon>
        <taxon>Acetobacteraceae</taxon>
        <taxon>Saccharibacter</taxon>
    </lineage>
</organism>
<keyword evidence="3 7" id="KW-0223">Dioxygenase</keyword>
<comment type="caution">
    <text evidence="7">The sequence shown here is derived from an EMBL/GenBank/DDBJ whole genome shotgun (WGS) entry which is preliminary data.</text>
</comment>
<dbReference type="Pfam" id="PF02668">
    <property type="entry name" value="TauD"/>
    <property type="match status" value="1"/>
</dbReference>
<protein>
    <submittedName>
        <fullName evidence="7">Alpha-ketoglutarate-dependent taurine dioxygenase</fullName>
    </submittedName>
</protein>
<dbReference type="GO" id="GO:0051213">
    <property type="term" value="F:dioxygenase activity"/>
    <property type="evidence" value="ECO:0007669"/>
    <property type="project" value="UniProtKB-KW"/>
</dbReference>
<dbReference type="Gene3D" id="3.60.130.10">
    <property type="entry name" value="Clavaminate synthase-like"/>
    <property type="match status" value="1"/>
</dbReference>
<feature type="domain" description="TauD/TfdA-like" evidence="6">
    <location>
        <begin position="35"/>
        <end position="301"/>
    </location>
</feature>
<dbReference type="EMBL" id="BAQD01000021">
    <property type="protein sequence ID" value="GBQ07187.1"/>
    <property type="molecule type" value="Genomic_DNA"/>
</dbReference>
<keyword evidence="5" id="KW-0408">Iron</keyword>
<gene>
    <name evidence="7" type="ORF">AA15669_1268</name>
</gene>
<dbReference type="NCBIfam" id="NF007104">
    <property type="entry name" value="PRK09553.1"/>
    <property type="match status" value="1"/>
</dbReference>
<dbReference type="SUPFAM" id="SSF51197">
    <property type="entry name" value="Clavaminate synthase-like"/>
    <property type="match status" value="1"/>
</dbReference>
<evidence type="ECO:0000256" key="2">
    <source>
        <dbReference type="ARBA" id="ARBA00022723"/>
    </source>
</evidence>
<dbReference type="Proteomes" id="UP001062901">
    <property type="component" value="Unassembled WGS sequence"/>
</dbReference>
<evidence type="ECO:0000313" key="7">
    <source>
        <dbReference type="EMBL" id="GBQ07187.1"/>
    </source>
</evidence>
<evidence type="ECO:0000256" key="1">
    <source>
        <dbReference type="ARBA" id="ARBA00005896"/>
    </source>
</evidence>
<dbReference type="PANTHER" id="PTHR30468:SF1">
    <property type="entry name" value="ALPHA-KETOGLUTARATE-DEPENDENT SULFONATE DIOXYGENASE"/>
    <property type="match status" value="1"/>
</dbReference>
<evidence type="ECO:0000259" key="6">
    <source>
        <dbReference type="Pfam" id="PF02668"/>
    </source>
</evidence>
<dbReference type="InterPro" id="IPR003819">
    <property type="entry name" value="TauD/TfdA-like"/>
</dbReference>
<keyword evidence="8" id="KW-1185">Reference proteome</keyword>
<evidence type="ECO:0000256" key="3">
    <source>
        <dbReference type="ARBA" id="ARBA00022964"/>
    </source>
</evidence>
<proteinExistence type="inferred from homology"/>
<reference evidence="7" key="1">
    <citation type="submission" date="2013-04" db="EMBL/GenBank/DDBJ databases">
        <title>The genome sequencing project of 58 acetic acid bacteria.</title>
        <authorList>
            <person name="Okamoto-Kainuma A."/>
            <person name="Ishikawa M."/>
            <person name="Umino S."/>
            <person name="Koizumi Y."/>
            <person name="Shiwa Y."/>
            <person name="Yoshikawa H."/>
            <person name="Matsutani M."/>
            <person name="Matsushita K."/>
        </authorList>
    </citation>
    <scope>NUCLEOTIDE SEQUENCE</scope>
    <source>
        <strain evidence="7">DSM 15669</strain>
    </source>
</reference>
<dbReference type="InterPro" id="IPR042098">
    <property type="entry name" value="TauD-like_sf"/>
</dbReference>
<sequence length="311" mass="34620">MGVFPIIMEATIMAAVSSVLNRSPAVAPAANALQVTRLSPAIGAVVEGIDLSKPLTPALRDEINALLLTHQVLFFRRQKVSPVQQRDFARNFGSLHRHPIFPVVKDVPEAIVLDTALNDLRDNALWHTDVTFEEKPPKAAVLAARLLPETGGGDTIWASGTAAYEGLSEGMRQRVEHLTAQHDFTRSFPVSRFGNTPEALAKWTETRNAHPPVTHPVVRVHPETGEKGLFVAEGFTTEINDVDFGESQALLSYLFHHATKPEYSVRWRWEEGDIAFWDNRITQHYAVDDYRPARRIMNRVTILGDRPVGPS</sequence>
<accession>A0ABQ0NZM7</accession>
<dbReference type="InterPro" id="IPR051323">
    <property type="entry name" value="AtsK-like"/>
</dbReference>
<name>A0ABQ0NZM7_9PROT</name>